<protein>
    <submittedName>
        <fullName evidence="1">Uncharacterized protein</fullName>
    </submittedName>
</protein>
<dbReference type="CDD" id="cd07909">
    <property type="entry name" value="YciF"/>
    <property type="match status" value="1"/>
</dbReference>
<dbReference type="PANTHER" id="PTHR30565:SF9">
    <property type="entry name" value="PROTEIN YCIF"/>
    <property type="match status" value="1"/>
</dbReference>
<dbReference type="SUPFAM" id="SSF47240">
    <property type="entry name" value="Ferritin-like"/>
    <property type="match status" value="1"/>
</dbReference>
<dbReference type="InterPro" id="IPR010287">
    <property type="entry name" value="DUF892_YciF-like"/>
</dbReference>
<organism evidence="1 2">
    <name type="scientific">Koribacter versatilis (strain Ellin345)</name>
    <dbReference type="NCBI Taxonomy" id="204669"/>
    <lineage>
        <taxon>Bacteria</taxon>
        <taxon>Pseudomonadati</taxon>
        <taxon>Acidobacteriota</taxon>
        <taxon>Terriglobia</taxon>
        <taxon>Terriglobales</taxon>
        <taxon>Candidatus Korobacteraceae</taxon>
        <taxon>Candidatus Korobacter</taxon>
    </lineage>
</organism>
<keyword evidence="2" id="KW-1185">Reference proteome</keyword>
<dbReference type="OrthoDB" id="9795056at2"/>
<reference evidence="1 2" key="1">
    <citation type="journal article" date="2009" name="Appl. Environ. Microbiol.">
        <title>Three genomes from the phylum Acidobacteria provide insight into the lifestyles of these microorganisms in soils.</title>
        <authorList>
            <person name="Ward N.L."/>
            <person name="Challacombe J.F."/>
            <person name="Janssen P.H."/>
            <person name="Henrissat B."/>
            <person name="Coutinho P.M."/>
            <person name="Wu M."/>
            <person name="Xie G."/>
            <person name="Haft D.H."/>
            <person name="Sait M."/>
            <person name="Badger J."/>
            <person name="Barabote R.D."/>
            <person name="Bradley B."/>
            <person name="Brettin T.S."/>
            <person name="Brinkac L.M."/>
            <person name="Bruce D."/>
            <person name="Creasy T."/>
            <person name="Daugherty S.C."/>
            <person name="Davidsen T.M."/>
            <person name="DeBoy R.T."/>
            <person name="Detter J.C."/>
            <person name="Dodson R.J."/>
            <person name="Durkin A.S."/>
            <person name="Ganapathy A."/>
            <person name="Gwinn-Giglio M."/>
            <person name="Han C.S."/>
            <person name="Khouri H."/>
            <person name="Kiss H."/>
            <person name="Kothari S.P."/>
            <person name="Madupu R."/>
            <person name="Nelson K.E."/>
            <person name="Nelson W.C."/>
            <person name="Paulsen I."/>
            <person name="Penn K."/>
            <person name="Ren Q."/>
            <person name="Rosovitz M.J."/>
            <person name="Selengut J.D."/>
            <person name="Shrivastava S."/>
            <person name="Sullivan S.A."/>
            <person name="Tapia R."/>
            <person name="Thompson L.S."/>
            <person name="Watkins K.L."/>
            <person name="Yang Q."/>
            <person name="Yu C."/>
            <person name="Zafar N."/>
            <person name="Zhou L."/>
            <person name="Kuske C.R."/>
        </authorList>
    </citation>
    <scope>NUCLEOTIDE SEQUENCE [LARGE SCALE GENOMIC DNA]</scope>
    <source>
        <strain evidence="1 2">Ellin345</strain>
    </source>
</reference>
<dbReference type="Proteomes" id="UP000002432">
    <property type="component" value="Chromosome"/>
</dbReference>
<proteinExistence type="predicted"/>
<dbReference type="PANTHER" id="PTHR30565">
    <property type="entry name" value="PROTEIN YCIF"/>
    <property type="match status" value="1"/>
</dbReference>
<gene>
    <name evidence="1" type="ordered locus">Acid345_2545</name>
</gene>
<dbReference type="HOGENOM" id="CLU_102561_2_0_0"/>
<dbReference type="InterPro" id="IPR012347">
    <property type="entry name" value="Ferritin-like"/>
</dbReference>
<dbReference type="InterPro" id="IPR009078">
    <property type="entry name" value="Ferritin-like_SF"/>
</dbReference>
<sequence>MALFSMKVENLEELFIEQLRDLYDGEQQITKALPKLIEKATDSRLQDALQDHLEVTREQIRRLEQIFQILGEDADGETCKGMKGVIAEGDDVVGDADDKAVRDAVIIASAQRVEHYEIAGYGTVRTYANLLGQAQIAQLLEQTLQEEKEADQTLNQIAESVNIDAKAA</sequence>
<dbReference type="KEGG" id="aba:Acid345_2545"/>
<dbReference type="AlphaFoldDB" id="Q1INK4"/>
<dbReference type="Gene3D" id="1.20.1260.10">
    <property type="match status" value="1"/>
</dbReference>
<evidence type="ECO:0000313" key="2">
    <source>
        <dbReference type="Proteomes" id="UP000002432"/>
    </source>
</evidence>
<dbReference type="RefSeq" id="WP_011523347.1">
    <property type="nucleotide sequence ID" value="NC_008009.1"/>
</dbReference>
<accession>Q1INK4</accession>
<dbReference type="EnsemblBacteria" id="ABF41546">
    <property type="protein sequence ID" value="ABF41546"/>
    <property type="gene ID" value="Acid345_2545"/>
</dbReference>
<name>Q1INK4_KORVE</name>
<dbReference type="EMBL" id="CP000360">
    <property type="protein sequence ID" value="ABF41546.1"/>
    <property type="molecule type" value="Genomic_DNA"/>
</dbReference>
<dbReference type="Pfam" id="PF05974">
    <property type="entry name" value="DUF892"/>
    <property type="match status" value="1"/>
</dbReference>
<dbReference type="eggNOG" id="COG3685">
    <property type="taxonomic scope" value="Bacteria"/>
</dbReference>
<dbReference type="InterPro" id="IPR047114">
    <property type="entry name" value="YciF"/>
</dbReference>
<evidence type="ECO:0000313" key="1">
    <source>
        <dbReference type="EMBL" id="ABF41546.1"/>
    </source>
</evidence>
<dbReference type="STRING" id="204669.Acid345_2545"/>